<feature type="region of interest" description="Disordered" evidence="1">
    <location>
        <begin position="1"/>
        <end position="83"/>
    </location>
</feature>
<evidence type="ECO:0000313" key="4">
    <source>
        <dbReference type="Proteomes" id="UP001552479"/>
    </source>
</evidence>
<feature type="compositionally biased region" description="Basic residues" evidence="1">
    <location>
        <begin position="70"/>
        <end position="83"/>
    </location>
</feature>
<dbReference type="InterPro" id="IPR021373">
    <property type="entry name" value="DUF2993"/>
</dbReference>
<organism evidence="3 4">
    <name type="scientific">Streptomyces roseoverticillatus</name>
    <dbReference type="NCBI Taxonomy" id="66429"/>
    <lineage>
        <taxon>Bacteria</taxon>
        <taxon>Bacillati</taxon>
        <taxon>Actinomycetota</taxon>
        <taxon>Actinomycetes</taxon>
        <taxon>Kitasatosporales</taxon>
        <taxon>Streptomycetaceae</taxon>
        <taxon>Streptomyces</taxon>
    </lineage>
</organism>
<reference evidence="3 4" key="1">
    <citation type="submission" date="2024-06" db="EMBL/GenBank/DDBJ databases">
        <title>The Natural Products Discovery Center: Release of the First 8490 Sequenced Strains for Exploring Actinobacteria Biosynthetic Diversity.</title>
        <authorList>
            <person name="Kalkreuter E."/>
            <person name="Kautsar S.A."/>
            <person name="Yang D."/>
            <person name="Bader C.D."/>
            <person name="Teijaro C.N."/>
            <person name="Fluegel L."/>
            <person name="Davis C.M."/>
            <person name="Simpson J.R."/>
            <person name="Lauterbach L."/>
            <person name="Steele A.D."/>
            <person name="Gui C."/>
            <person name="Meng S."/>
            <person name="Li G."/>
            <person name="Viehrig K."/>
            <person name="Ye F."/>
            <person name="Su P."/>
            <person name="Kiefer A.F."/>
            <person name="Nichols A."/>
            <person name="Cepeda A.J."/>
            <person name="Yan W."/>
            <person name="Fan B."/>
            <person name="Jiang Y."/>
            <person name="Adhikari A."/>
            <person name="Zheng C.-J."/>
            <person name="Schuster L."/>
            <person name="Cowan T.M."/>
            <person name="Smanski M.J."/>
            <person name="Chevrette M.G."/>
            <person name="De Carvalho L.P.S."/>
            <person name="Shen B."/>
        </authorList>
    </citation>
    <scope>NUCLEOTIDE SEQUENCE [LARGE SCALE GENOMIC DNA]</scope>
    <source>
        <strain evidence="3 4">NPDC053791</strain>
    </source>
</reference>
<feature type="transmembrane region" description="Helical" evidence="2">
    <location>
        <begin position="85"/>
        <end position="108"/>
    </location>
</feature>
<proteinExistence type="predicted"/>
<feature type="compositionally biased region" description="Acidic residues" evidence="1">
    <location>
        <begin position="55"/>
        <end position="65"/>
    </location>
</feature>
<dbReference type="EMBL" id="JBFASG010000002">
    <property type="protein sequence ID" value="MEV4921946.1"/>
    <property type="molecule type" value="Genomic_DNA"/>
</dbReference>
<evidence type="ECO:0000256" key="2">
    <source>
        <dbReference type="SAM" id="Phobius"/>
    </source>
</evidence>
<keyword evidence="4" id="KW-1185">Reference proteome</keyword>
<dbReference type="Pfam" id="PF11209">
    <property type="entry name" value="LmeA"/>
    <property type="match status" value="1"/>
</dbReference>
<dbReference type="RefSeq" id="WP_366086697.1">
    <property type="nucleotide sequence ID" value="NZ_JBFASG010000002.1"/>
</dbReference>
<dbReference type="Proteomes" id="UP001552479">
    <property type="component" value="Unassembled WGS sequence"/>
</dbReference>
<evidence type="ECO:0000313" key="3">
    <source>
        <dbReference type="EMBL" id="MEV4921946.1"/>
    </source>
</evidence>
<feature type="compositionally biased region" description="Basic and acidic residues" evidence="1">
    <location>
        <begin position="24"/>
        <end position="38"/>
    </location>
</feature>
<name>A0ABV3IN59_9ACTN</name>
<sequence length="422" mass="46263">MRTPTRIPSRPPNPYEELAELADPDPHAGPDPHADPGSRTEPLPLIPLRLTYPEAEPDAESDEDAWSPPNHRRAKRGRRRRRSPFAAVPRALKLLVALVVCTGILVLADRCAQMYAEKQAQQKLQQELHLAAAPQVDIHGFPFLTQVLEKRLQRVDVTVPHVAADRVSLAEVRASAHDIRLTGSLPKSIRGAVVGDLDGEVRLSFDDMNRELAASQVRFSRRDDHAVDADGKLTIAGQELRVRAQARLQLSGGHSLSTNVDDMSLDLPGIATYRPGKGKGLTLHHETAERISRDAARAKALLSVPALAERLGVSRADVAAALQSEEKLHRLTGAPRFVEKLTRLNLIDAAVDHPWLLRKLGIDPHLIAALTHIRPPELTDRLAFSFSLPKEAHDLQLRDVRVDKDGIRATLSAADVPVGKAG</sequence>
<keyword evidence="2" id="KW-0812">Transmembrane</keyword>
<accession>A0ABV3IN59</accession>
<gene>
    <name evidence="3" type="ORF">AB0L03_03685</name>
</gene>
<keyword evidence="2" id="KW-1133">Transmembrane helix</keyword>
<keyword evidence="2" id="KW-0472">Membrane</keyword>
<evidence type="ECO:0000256" key="1">
    <source>
        <dbReference type="SAM" id="MobiDB-lite"/>
    </source>
</evidence>
<comment type="caution">
    <text evidence="3">The sequence shown here is derived from an EMBL/GenBank/DDBJ whole genome shotgun (WGS) entry which is preliminary data.</text>
</comment>
<protein>
    <submittedName>
        <fullName evidence="3">DUF2993 domain-containing protein</fullName>
    </submittedName>
</protein>